<dbReference type="EMBL" id="CP121687">
    <property type="protein sequence ID" value="WZL68737.1"/>
    <property type="molecule type" value="Genomic_DNA"/>
</dbReference>
<accession>A0ABZ2Y0A3</accession>
<dbReference type="Proteomes" id="UP001486565">
    <property type="component" value="Chromosome"/>
</dbReference>
<organism evidence="2 3">
    <name type="scientific">Defluviitalea saccharophila</name>
    <dbReference type="NCBI Taxonomy" id="879970"/>
    <lineage>
        <taxon>Bacteria</taxon>
        <taxon>Bacillati</taxon>
        <taxon>Bacillota</taxon>
        <taxon>Clostridia</taxon>
        <taxon>Lachnospirales</taxon>
        <taxon>Defluviitaleaceae</taxon>
        <taxon>Defluviitalea</taxon>
    </lineage>
</organism>
<reference evidence="2 3" key="1">
    <citation type="submission" date="2023-03" db="EMBL/GenBank/DDBJ databases">
        <title>Novel Species.</title>
        <authorList>
            <person name="Ma S."/>
        </authorList>
    </citation>
    <scope>NUCLEOTIDE SEQUENCE [LARGE SCALE GENOMIC DNA]</scope>
    <source>
        <strain evidence="2 3">LIND6LT2</strain>
    </source>
</reference>
<proteinExistence type="predicted"/>
<dbReference type="Gene3D" id="3.40.50.2000">
    <property type="entry name" value="Glycogen Phosphorylase B"/>
    <property type="match status" value="1"/>
</dbReference>
<evidence type="ECO:0000259" key="1">
    <source>
        <dbReference type="Pfam" id="PF04101"/>
    </source>
</evidence>
<protein>
    <submittedName>
        <fullName evidence="2">UDP-2,4-diacetamido-2,4, 6-trideoxy-beta-L-altropyranose hydrolase</fullName>
        <ecNumber evidence="2">3.6.1.57</ecNumber>
    </submittedName>
</protein>
<dbReference type="SUPFAM" id="SSF53756">
    <property type="entry name" value="UDP-Glycosyltransferase/glycogen phosphorylase"/>
    <property type="match status" value="1"/>
</dbReference>
<keyword evidence="3" id="KW-1185">Reference proteome</keyword>
<dbReference type="NCBIfam" id="TIGR03590">
    <property type="entry name" value="PseG"/>
    <property type="match status" value="1"/>
</dbReference>
<name>A0ABZ2Y0A3_9FIRM</name>
<keyword evidence="2" id="KW-0378">Hydrolase</keyword>
<gene>
    <name evidence="2" type="primary">pseG</name>
    <name evidence="2" type="ORF">QBE51_07820</name>
</gene>
<dbReference type="EC" id="3.6.1.57" evidence="2"/>
<dbReference type="PANTHER" id="PTHR21015:SF22">
    <property type="entry name" value="GLYCOSYLTRANSFERASE"/>
    <property type="match status" value="1"/>
</dbReference>
<evidence type="ECO:0000313" key="2">
    <source>
        <dbReference type="EMBL" id="WZL68737.1"/>
    </source>
</evidence>
<evidence type="ECO:0000313" key="3">
    <source>
        <dbReference type="Proteomes" id="UP001486565"/>
    </source>
</evidence>
<dbReference type="InterPro" id="IPR007235">
    <property type="entry name" value="Glyco_trans_28_C"/>
</dbReference>
<sequence>MKILIRADGGKTIGMGHIMRTSVLAEELKQFAEVSYACLEGEEFDLGVSCLKQNGYSVLRLPKEDLLNRLKDIDYDCMMVDNYNVDSDFFNGLKRKGTLLGYIDDLKKEEYPVDFIINQNPYALDLNYRKEKYLKTFLGIKYVLLRKEFQNQSKRYIDPVCKDILVTVGGSDINRITEKIILNILKEELEVTLHVVIGPAFPRGYLDTFSHPKVKLYHNPTMSNLMKKCDLAISACGSTVYELAACGTPAIGIVVADNQIMASEKLKQLGIIKASNIENILDSIKEMTYEKRLEMSAKGQELVDGLGAKRLASEIFNLINERITGV</sequence>
<dbReference type="PANTHER" id="PTHR21015">
    <property type="entry name" value="UDP-N-ACETYLGLUCOSAMINE--N-ACETYLMURAMYL-(PENTAPEPTIDE) PYROPHOSPHORYL-UNDECAPRENOL N-ACETYLGLUCOSAMINE TRANSFERASE 1"/>
    <property type="match status" value="1"/>
</dbReference>
<feature type="domain" description="Glycosyl transferase family 28 C-terminal" evidence="1">
    <location>
        <begin position="164"/>
        <end position="291"/>
    </location>
</feature>
<dbReference type="Pfam" id="PF04101">
    <property type="entry name" value="Glyco_tran_28_C"/>
    <property type="match status" value="1"/>
</dbReference>
<dbReference type="GO" id="GO:0016787">
    <property type="term" value="F:hydrolase activity"/>
    <property type="evidence" value="ECO:0007669"/>
    <property type="project" value="UniProtKB-KW"/>
</dbReference>
<dbReference type="InterPro" id="IPR020023">
    <property type="entry name" value="PseG"/>
</dbReference>
<dbReference type="Gene3D" id="3.40.50.11190">
    <property type="match status" value="1"/>
</dbReference>
<dbReference type="RefSeq" id="WP_341875742.1">
    <property type="nucleotide sequence ID" value="NZ_CP121687.1"/>
</dbReference>